<dbReference type="Pfam" id="PF04367">
    <property type="entry name" value="DUF502"/>
    <property type="match status" value="1"/>
</dbReference>
<keyword evidence="1" id="KW-0812">Transmembrane</keyword>
<keyword evidence="1" id="KW-0472">Membrane</keyword>
<proteinExistence type="predicted"/>
<dbReference type="PANTHER" id="PTHR31876">
    <property type="entry name" value="COV-LIKE PROTEIN 1"/>
    <property type="match status" value="1"/>
</dbReference>
<accession>A0ABP8LUG2</accession>
<comment type="caution">
    <text evidence="2">The sequence shown here is derived from an EMBL/GenBank/DDBJ whole genome shotgun (WGS) entry which is preliminary data.</text>
</comment>
<dbReference type="PANTHER" id="PTHR31876:SF26">
    <property type="entry name" value="PROTEIN LIKE COV 2"/>
    <property type="match status" value="1"/>
</dbReference>
<dbReference type="RefSeq" id="WP_345027776.1">
    <property type="nucleotide sequence ID" value="NZ_BAABEY010000016.1"/>
</dbReference>
<evidence type="ECO:0000313" key="3">
    <source>
        <dbReference type="Proteomes" id="UP001501508"/>
    </source>
</evidence>
<organism evidence="2 3">
    <name type="scientific">Ravibacter arvi</name>
    <dbReference type="NCBI Taxonomy" id="2051041"/>
    <lineage>
        <taxon>Bacteria</taxon>
        <taxon>Pseudomonadati</taxon>
        <taxon>Bacteroidota</taxon>
        <taxon>Cytophagia</taxon>
        <taxon>Cytophagales</taxon>
        <taxon>Spirosomataceae</taxon>
        <taxon>Ravibacter</taxon>
    </lineage>
</organism>
<dbReference type="Proteomes" id="UP001501508">
    <property type="component" value="Unassembled WGS sequence"/>
</dbReference>
<keyword evidence="3" id="KW-1185">Reference proteome</keyword>
<dbReference type="EMBL" id="BAABEY010000016">
    <property type="protein sequence ID" value="GAA4436965.1"/>
    <property type="molecule type" value="Genomic_DNA"/>
</dbReference>
<evidence type="ECO:0000313" key="2">
    <source>
        <dbReference type="EMBL" id="GAA4436965.1"/>
    </source>
</evidence>
<feature type="transmembrane region" description="Helical" evidence="1">
    <location>
        <begin position="12"/>
        <end position="30"/>
    </location>
</feature>
<protein>
    <submittedName>
        <fullName evidence="2">DUF502 domain-containing protein</fullName>
    </submittedName>
</protein>
<evidence type="ECO:0000256" key="1">
    <source>
        <dbReference type="SAM" id="Phobius"/>
    </source>
</evidence>
<keyword evidence="1" id="KW-1133">Transmembrane helix</keyword>
<sequence length="206" mass="22826">MARKLLNYFGSGLLLVGPIYITIWIIMAAIQTLDGLLPVSLDIDGTNRPVYLPGLGLVIIIGLIILLGYIFSTIVPISFFHMIERFVARIPLINIIYTSIKDLMAAFVGDKKKFSHPVMVTVYKDSGIKKFGFITQQDLSQFDIHDHLAVYLPHAYAFSGQLVIVPKENVTLIDASSTDIMKMIVSGGVSMKEKTPAEKPEEPDDL</sequence>
<name>A0ABP8LUG2_9BACT</name>
<gene>
    <name evidence="2" type="ORF">GCM10023091_15590</name>
</gene>
<reference evidence="3" key="1">
    <citation type="journal article" date="2019" name="Int. J. Syst. Evol. Microbiol.">
        <title>The Global Catalogue of Microorganisms (GCM) 10K type strain sequencing project: providing services to taxonomists for standard genome sequencing and annotation.</title>
        <authorList>
            <consortium name="The Broad Institute Genomics Platform"/>
            <consortium name="The Broad Institute Genome Sequencing Center for Infectious Disease"/>
            <person name="Wu L."/>
            <person name="Ma J."/>
        </authorList>
    </citation>
    <scope>NUCLEOTIDE SEQUENCE [LARGE SCALE GENOMIC DNA]</scope>
    <source>
        <strain evidence="3">JCM 31920</strain>
    </source>
</reference>
<dbReference type="InterPro" id="IPR007462">
    <property type="entry name" value="COV1-like"/>
</dbReference>
<feature type="transmembrane region" description="Helical" evidence="1">
    <location>
        <begin position="50"/>
        <end position="80"/>
    </location>
</feature>